<reference evidence="15" key="3">
    <citation type="submission" date="2019-02" db="EMBL/GenBank/DDBJ databases">
        <authorList>
            <person name="Buron G."/>
            <person name="Chaylann A."/>
            <person name="Dolejs I."/>
            <person name="Forster J."/>
            <person name="Miks M.H."/>
        </authorList>
    </citation>
    <scope>NUCLEOTIDE SEQUENCE</scope>
    <source>
        <strain evidence="15">DSM 10551</strain>
    </source>
</reference>
<feature type="active site" evidence="10">
    <location>
        <position position="256"/>
    </location>
</feature>
<comment type="similarity">
    <text evidence="2 10">Belongs to the 'phage' integrase family. XerC subfamily.</text>
</comment>
<dbReference type="Pfam" id="PF02899">
    <property type="entry name" value="Phage_int_SAM_1"/>
    <property type="match status" value="1"/>
</dbReference>
<keyword evidence="6 10" id="KW-0229">DNA integration</keyword>
<feature type="active site" evidence="10">
    <location>
        <position position="180"/>
    </location>
</feature>
<dbReference type="InterPro" id="IPR013762">
    <property type="entry name" value="Integrase-like_cat_sf"/>
</dbReference>
<keyword evidence="3 10" id="KW-0963">Cytoplasm</keyword>
<evidence type="ECO:0000256" key="10">
    <source>
        <dbReference type="HAMAP-Rule" id="MF_01808"/>
    </source>
</evidence>
<evidence type="ECO:0000256" key="8">
    <source>
        <dbReference type="ARBA" id="ARBA00023172"/>
    </source>
</evidence>
<proteinExistence type="inferred from homology"/>
<dbReference type="CDD" id="cd00798">
    <property type="entry name" value="INT_XerDC_C"/>
    <property type="match status" value="1"/>
</dbReference>
<dbReference type="PROSITE" id="PS51898">
    <property type="entry name" value="TYR_RECOMBINASE"/>
    <property type="match status" value="1"/>
</dbReference>
<dbReference type="InterPro" id="IPR023009">
    <property type="entry name" value="Tyrosine_recombinase_XerC/XerD"/>
</dbReference>
<dbReference type="Gene3D" id="1.10.150.130">
    <property type="match status" value="1"/>
</dbReference>
<dbReference type="InterPro" id="IPR044068">
    <property type="entry name" value="CB"/>
</dbReference>
<protein>
    <recommendedName>
        <fullName evidence="10 11">Tyrosine recombinase XerC</fullName>
    </recommendedName>
</protein>
<keyword evidence="5 10" id="KW-0159">Chromosome partition</keyword>
<evidence type="ECO:0000256" key="2">
    <source>
        <dbReference type="ARBA" id="ARBA00006657"/>
    </source>
</evidence>
<dbReference type="InterPro" id="IPR011931">
    <property type="entry name" value="Recomb_XerC"/>
</dbReference>
<dbReference type="GO" id="GO:0006313">
    <property type="term" value="P:DNA transposition"/>
    <property type="evidence" value="ECO:0007669"/>
    <property type="project" value="UniProtKB-UniRule"/>
</dbReference>
<dbReference type="InterPro" id="IPR002104">
    <property type="entry name" value="Integrase_catalytic"/>
</dbReference>
<evidence type="ECO:0000256" key="9">
    <source>
        <dbReference type="ARBA" id="ARBA00023306"/>
    </source>
</evidence>
<evidence type="ECO:0000313" key="17">
    <source>
        <dbReference type="Proteomes" id="UP000294668"/>
    </source>
</evidence>
<evidence type="ECO:0000256" key="7">
    <source>
        <dbReference type="ARBA" id="ARBA00023125"/>
    </source>
</evidence>
<keyword evidence="7 10" id="KW-0238">DNA-binding</keyword>
<dbReference type="OrthoDB" id="9801717at2"/>
<evidence type="ECO:0000313" key="14">
    <source>
        <dbReference type="EMBL" id="GAW72476.1"/>
    </source>
</evidence>
<dbReference type="AlphaFoldDB" id="A0A224V628"/>
<accession>A0A224V628</accession>
<evidence type="ECO:0000313" key="16">
    <source>
        <dbReference type="Proteomes" id="UP000214739"/>
    </source>
</evidence>
<feature type="active site" description="O-(3'-phospho-DNA)-tyrosine intermediate" evidence="10">
    <location>
        <position position="288"/>
    </location>
</feature>
<dbReference type="PANTHER" id="PTHR30349:SF77">
    <property type="entry name" value="TYROSINE RECOMBINASE XERC"/>
    <property type="match status" value="1"/>
</dbReference>
<evidence type="ECO:0000259" key="12">
    <source>
        <dbReference type="PROSITE" id="PS51898"/>
    </source>
</evidence>
<dbReference type="Pfam" id="PF00589">
    <property type="entry name" value="Phage_integrase"/>
    <property type="match status" value="1"/>
</dbReference>
<dbReference type="RefSeq" id="WP_057963130.1">
    <property type="nucleotide sequence ID" value="NZ_BAAAXO010000056.1"/>
</dbReference>
<dbReference type="GO" id="GO:0007059">
    <property type="term" value="P:chromosome segregation"/>
    <property type="evidence" value="ECO:0007669"/>
    <property type="project" value="UniProtKB-UniRule"/>
</dbReference>
<dbReference type="InterPro" id="IPR011010">
    <property type="entry name" value="DNA_brk_join_enz"/>
</dbReference>
<feature type="domain" description="Tyr recombinase" evidence="12">
    <location>
        <begin position="114"/>
        <end position="301"/>
    </location>
</feature>
<evidence type="ECO:0000256" key="6">
    <source>
        <dbReference type="ARBA" id="ARBA00022908"/>
    </source>
</evidence>
<keyword evidence="4 10" id="KW-0132">Cell division</keyword>
<name>A0A224V628_9LACO</name>
<dbReference type="EMBL" id="BDGB01000072">
    <property type="protein sequence ID" value="GAW72476.1"/>
    <property type="molecule type" value="Genomic_DNA"/>
</dbReference>
<dbReference type="InterPro" id="IPR050090">
    <property type="entry name" value="Tyrosine_recombinase_XerCD"/>
</dbReference>
<evidence type="ECO:0000256" key="3">
    <source>
        <dbReference type="ARBA" id="ARBA00022490"/>
    </source>
</evidence>
<evidence type="ECO:0000256" key="11">
    <source>
        <dbReference type="NCBIfam" id="TIGR02224"/>
    </source>
</evidence>
<evidence type="ECO:0000256" key="5">
    <source>
        <dbReference type="ARBA" id="ARBA00022829"/>
    </source>
</evidence>
<gene>
    <name evidence="10 14" type="primary">xerC</name>
    <name evidence="15" type="ORF">C5L28_000632</name>
    <name evidence="14" type="ORF">LPKJCM_01593</name>
</gene>
<feature type="domain" description="Core-binding (CB)" evidence="13">
    <location>
        <begin position="5"/>
        <end position="93"/>
    </location>
</feature>
<dbReference type="EMBL" id="PUFL01000038">
    <property type="protein sequence ID" value="TDG92972.1"/>
    <property type="molecule type" value="Genomic_DNA"/>
</dbReference>
<dbReference type="PROSITE" id="PS51900">
    <property type="entry name" value="CB"/>
    <property type="match status" value="1"/>
</dbReference>
<feature type="active site" evidence="10">
    <location>
        <position position="156"/>
    </location>
</feature>
<dbReference type="NCBIfam" id="NF001399">
    <property type="entry name" value="PRK00283.1"/>
    <property type="match status" value="1"/>
</dbReference>
<dbReference type="NCBIfam" id="TIGR02224">
    <property type="entry name" value="recomb_XerC"/>
    <property type="match status" value="1"/>
</dbReference>
<reference evidence="14 16" key="1">
    <citation type="journal article" date="2017" name="Biosci Microbiota Food Health">
        <title>Genomic characterization reconfirms the taxonomic status of Lactobacillus parakefiri.</title>
        <authorList>
            <person name="Tanizawa Y."/>
            <person name="Kobayashi H."/>
            <person name="Kaminuma E."/>
            <person name="Sakamoto M."/>
            <person name="Ohkuma M."/>
            <person name="Nakamura Y."/>
            <person name="Arita M."/>
            <person name="Tohno M."/>
        </authorList>
    </citation>
    <scope>NUCLEOTIDE SEQUENCE [LARGE SCALE GENOMIC DNA]</scope>
    <source>
        <strain evidence="14 16">JCM 8573</strain>
    </source>
</reference>
<comment type="function">
    <text evidence="10">Site-specific tyrosine recombinase, which acts by catalyzing the cutting and rejoining of the recombining DNA molecules. The XerC-XerD complex is essential to convert dimers of the bacterial chromosome into monomers to permit their segregation at cell division. It also contributes to the segregational stability of plasmids.</text>
</comment>
<comment type="subcellular location">
    <subcellularLocation>
        <location evidence="1 10">Cytoplasm</location>
    </subcellularLocation>
</comment>
<evidence type="ECO:0000256" key="1">
    <source>
        <dbReference type="ARBA" id="ARBA00004496"/>
    </source>
</evidence>
<dbReference type="InterPro" id="IPR010998">
    <property type="entry name" value="Integrase_recombinase_N"/>
</dbReference>
<reference evidence="15 17" key="2">
    <citation type="journal article" date="2019" name="Appl. Microbiol. Biotechnol.">
        <title>Uncovering carbohydrate metabolism through a genotype-phenotype association study of 56 lactic acid bacteria genomes.</title>
        <authorList>
            <person name="Buron-Moles G."/>
            <person name="Chailyan A."/>
            <person name="Dolejs I."/>
            <person name="Forster J."/>
            <person name="Miks M.H."/>
        </authorList>
    </citation>
    <scope>NUCLEOTIDE SEQUENCE [LARGE SCALE GENOMIC DNA]</scope>
    <source>
        <strain evidence="15 17">DSM 10551</strain>
    </source>
</reference>
<comment type="subunit">
    <text evidence="10">Forms a cyclic heterotetrameric complex composed of two molecules of XerC and two molecules of XerD.</text>
</comment>
<keyword evidence="8 10" id="KW-0233">DNA recombination</keyword>
<feature type="active site" evidence="10">
    <location>
        <position position="279"/>
    </location>
</feature>
<dbReference type="PANTHER" id="PTHR30349">
    <property type="entry name" value="PHAGE INTEGRASE-RELATED"/>
    <property type="match status" value="1"/>
</dbReference>
<dbReference type="NCBIfam" id="NF040815">
    <property type="entry name" value="recomb_XerA_Arch"/>
    <property type="match status" value="1"/>
</dbReference>
<dbReference type="GO" id="GO:0051301">
    <property type="term" value="P:cell division"/>
    <property type="evidence" value="ECO:0007669"/>
    <property type="project" value="UniProtKB-UniRule"/>
</dbReference>
<comment type="caution">
    <text evidence="14">The sequence shown here is derived from an EMBL/GenBank/DDBJ whole genome shotgun (WGS) entry which is preliminary data.</text>
</comment>
<dbReference type="GO" id="GO:0005737">
    <property type="term" value="C:cytoplasm"/>
    <property type="evidence" value="ECO:0007669"/>
    <property type="project" value="UniProtKB-SubCell"/>
</dbReference>
<organism evidence="14 16">
    <name type="scientific">Lentilactobacillus parakefiri</name>
    <dbReference type="NCBI Taxonomy" id="152332"/>
    <lineage>
        <taxon>Bacteria</taxon>
        <taxon>Bacillati</taxon>
        <taxon>Bacillota</taxon>
        <taxon>Bacilli</taxon>
        <taxon>Lactobacillales</taxon>
        <taxon>Lactobacillaceae</taxon>
        <taxon>Lentilactobacillus</taxon>
    </lineage>
</organism>
<sequence>MTEPDEDQKNSQWFLKYLTSDRHYSVDTIQAYQQALSEFTRFLAEIPSEQKPLTQVDSFDVESFLSDLYERKYARNSIAQKVSALKSFYAFLVKNAVIANNPFEYVHLKSNNRRLPRFLYQNEMRALFQAAKQNPNHQLGLRNTAVLETLYATGIRVSECAGIQLKDVDLDNRTILVTGKGNKQRYVPFGEYAKDAIEGYLTDARSPIMAKYHQDHPFLFVNHYGRPLTSRGIEYLMDEIVKQSSLTTKIHPHMLRHTFATEMLNNGADMRSVQELLGHSSLATTQIYTHVTKSHLMDDYKKYFPRNNDSLKSNK</sequence>
<dbReference type="Proteomes" id="UP000294668">
    <property type="component" value="Unassembled WGS sequence"/>
</dbReference>
<dbReference type="SUPFAM" id="SSF56349">
    <property type="entry name" value="DNA breaking-rejoining enzymes"/>
    <property type="match status" value="1"/>
</dbReference>
<dbReference type="HAMAP" id="MF_01808">
    <property type="entry name" value="Recomb_XerC_XerD"/>
    <property type="match status" value="1"/>
</dbReference>
<dbReference type="GO" id="GO:0009037">
    <property type="term" value="F:tyrosine-based site-specific recombinase activity"/>
    <property type="evidence" value="ECO:0007669"/>
    <property type="project" value="UniProtKB-UniRule"/>
</dbReference>
<dbReference type="InterPro" id="IPR004107">
    <property type="entry name" value="Integrase_SAM-like_N"/>
</dbReference>
<dbReference type="Gene3D" id="1.10.443.10">
    <property type="entry name" value="Intergrase catalytic core"/>
    <property type="match status" value="1"/>
</dbReference>
<evidence type="ECO:0000256" key="4">
    <source>
        <dbReference type="ARBA" id="ARBA00022618"/>
    </source>
</evidence>
<dbReference type="GO" id="GO:0003677">
    <property type="term" value="F:DNA binding"/>
    <property type="evidence" value="ECO:0007669"/>
    <property type="project" value="UniProtKB-UniRule"/>
</dbReference>
<evidence type="ECO:0000313" key="15">
    <source>
        <dbReference type="EMBL" id="TDG92972.1"/>
    </source>
</evidence>
<dbReference type="Proteomes" id="UP000214739">
    <property type="component" value="Unassembled WGS sequence"/>
</dbReference>
<evidence type="ECO:0000259" key="13">
    <source>
        <dbReference type="PROSITE" id="PS51900"/>
    </source>
</evidence>
<feature type="active site" evidence="10">
    <location>
        <position position="253"/>
    </location>
</feature>
<keyword evidence="9 10" id="KW-0131">Cell cycle</keyword>
<keyword evidence="17" id="KW-1185">Reference proteome</keyword>